<accession>A0A401ISY8</accession>
<keyword evidence="1" id="KW-0812">Transmembrane</keyword>
<dbReference type="EMBL" id="BFFP01000015">
    <property type="protein sequence ID" value="GBG94663.1"/>
    <property type="molecule type" value="Genomic_DNA"/>
</dbReference>
<evidence type="ECO:0000313" key="2">
    <source>
        <dbReference type="EMBL" id="GBG94663.1"/>
    </source>
</evidence>
<name>A0A401ISY8_9LACO</name>
<protein>
    <submittedName>
        <fullName evidence="2">Uncharacterized protein</fullName>
    </submittedName>
</protein>
<keyword evidence="1" id="KW-0472">Membrane</keyword>
<evidence type="ECO:0000256" key="1">
    <source>
        <dbReference type="SAM" id="Phobius"/>
    </source>
</evidence>
<comment type="caution">
    <text evidence="2">The sequence shown here is derived from an EMBL/GenBank/DDBJ whole genome shotgun (WGS) entry which is preliminary data.</text>
</comment>
<dbReference type="AlphaFoldDB" id="A0A401ISY8"/>
<dbReference type="OrthoDB" id="9937450at2"/>
<keyword evidence="3" id="KW-1185">Reference proteome</keyword>
<keyword evidence="1" id="KW-1133">Transmembrane helix</keyword>
<sequence length="90" mass="10355">MWRKLNKSNGFALAEALATLWIVSGFILIFCSIRTRALQQEHVLFVRTELASQLLSKSNELLMHERKDPQAAKMIEVNDGTEEIRVELQK</sequence>
<proteinExistence type="predicted"/>
<feature type="transmembrane region" description="Helical" evidence="1">
    <location>
        <begin position="12"/>
        <end position="33"/>
    </location>
</feature>
<dbReference type="Proteomes" id="UP000286848">
    <property type="component" value="Unassembled WGS sequence"/>
</dbReference>
<organism evidence="2 3">
    <name type="scientific">Ligilactobacillus salitolerans</name>
    <dbReference type="NCBI Taxonomy" id="1808352"/>
    <lineage>
        <taxon>Bacteria</taxon>
        <taxon>Bacillati</taxon>
        <taxon>Bacillota</taxon>
        <taxon>Bacilli</taxon>
        <taxon>Lactobacillales</taxon>
        <taxon>Lactobacillaceae</taxon>
        <taxon>Ligilactobacillus</taxon>
    </lineage>
</organism>
<dbReference type="RefSeq" id="WP_124976273.1">
    <property type="nucleotide sequence ID" value="NZ_BFFP01000015.1"/>
</dbReference>
<reference evidence="2 3" key="1">
    <citation type="journal article" date="2019" name="Int. J. Syst. Evol. Microbiol.">
        <title>Lactobacillus salitolerans sp. nov., a novel lactic acid bacterium isolated from spent mushroom substrates.</title>
        <authorList>
            <person name="Tohno M."/>
            <person name="Tanizawa Y."/>
            <person name="Kojima Y."/>
            <person name="Sakamoto M."/>
            <person name="Nakamura Y."/>
            <person name="Ohkuma M."/>
            <person name="Kobayashi H."/>
        </authorList>
    </citation>
    <scope>NUCLEOTIDE SEQUENCE [LARGE SCALE GENOMIC DNA]</scope>
    <source>
        <strain evidence="2 3">YK43</strain>
    </source>
</reference>
<gene>
    <name evidence="2" type="ORF">LFYK43_11220</name>
</gene>
<evidence type="ECO:0000313" key="3">
    <source>
        <dbReference type="Proteomes" id="UP000286848"/>
    </source>
</evidence>